<gene>
    <name evidence="2" type="ORF">DICVIV_03563</name>
</gene>
<dbReference type="EMBL" id="KN716210">
    <property type="protein sequence ID" value="KJH50280.1"/>
    <property type="molecule type" value="Genomic_DNA"/>
</dbReference>
<keyword evidence="3" id="KW-1185">Reference proteome</keyword>
<evidence type="ECO:0000313" key="3">
    <source>
        <dbReference type="Proteomes" id="UP000053766"/>
    </source>
</evidence>
<dbReference type="Proteomes" id="UP000053766">
    <property type="component" value="Unassembled WGS sequence"/>
</dbReference>
<evidence type="ECO:0000256" key="1">
    <source>
        <dbReference type="SAM" id="Coils"/>
    </source>
</evidence>
<name>A0A0D8Y0R8_DICVI</name>
<feature type="coiled-coil region" evidence="1">
    <location>
        <begin position="92"/>
        <end position="133"/>
    </location>
</feature>
<feature type="coiled-coil region" evidence="1">
    <location>
        <begin position="184"/>
        <end position="211"/>
    </location>
</feature>
<dbReference type="AlphaFoldDB" id="A0A0D8Y0R8"/>
<keyword evidence="1" id="KW-0175">Coiled coil</keyword>
<organism evidence="2 3">
    <name type="scientific">Dictyocaulus viviparus</name>
    <name type="common">Bovine lungworm</name>
    <dbReference type="NCBI Taxonomy" id="29172"/>
    <lineage>
        <taxon>Eukaryota</taxon>
        <taxon>Metazoa</taxon>
        <taxon>Ecdysozoa</taxon>
        <taxon>Nematoda</taxon>
        <taxon>Chromadorea</taxon>
        <taxon>Rhabditida</taxon>
        <taxon>Rhabditina</taxon>
        <taxon>Rhabditomorpha</taxon>
        <taxon>Strongyloidea</taxon>
        <taxon>Metastrongylidae</taxon>
        <taxon>Dictyocaulus</taxon>
    </lineage>
</organism>
<dbReference type="STRING" id="29172.A0A0D8Y0R8"/>
<protein>
    <submittedName>
        <fullName evidence="2">Uncharacterized protein</fullName>
    </submittedName>
</protein>
<reference evidence="2 3" key="1">
    <citation type="submission" date="2013-11" db="EMBL/GenBank/DDBJ databases">
        <title>Draft genome of the bovine lungworm Dictyocaulus viviparus.</title>
        <authorList>
            <person name="Mitreva M."/>
        </authorList>
    </citation>
    <scope>NUCLEOTIDE SEQUENCE [LARGE SCALE GENOMIC DNA]</scope>
    <source>
        <strain evidence="2 3">HannoverDv2000</strain>
    </source>
</reference>
<accession>A0A0D8Y0R8</accession>
<proteinExistence type="predicted"/>
<evidence type="ECO:0000313" key="2">
    <source>
        <dbReference type="EMBL" id="KJH50280.1"/>
    </source>
</evidence>
<sequence length="222" mass="25769">MLTSLESINLTQFDNFSEVAELLRHQRMLDSEINAVAEKLQNSENMLVLREKQLEVATANQVKTEEELLKLRDILNSEIKMENASKVAQLGLDRLSAFVQELREKLDKQHADLVEFSSKLSHYQKALEAKEQQQEEFIADLRTEVDTICHNHRIITTLSEEGFHIVESEIMQLKNSEDIATKSLGKMQENYSELEEKLINIEKSREQEQSESERMRCVNISF</sequence>
<reference evidence="3" key="2">
    <citation type="journal article" date="2016" name="Sci. Rep.">
        <title>Dictyocaulus viviparus genome, variome and transcriptome elucidate lungworm biology and support future intervention.</title>
        <authorList>
            <person name="McNulty S.N."/>
            <person name="Strube C."/>
            <person name="Rosa B.A."/>
            <person name="Martin J.C."/>
            <person name="Tyagi R."/>
            <person name="Choi Y.J."/>
            <person name="Wang Q."/>
            <person name="Hallsworth Pepin K."/>
            <person name="Zhang X."/>
            <person name="Ozersky P."/>
            <person name="Wilson R.K."/>
            <person name="Sternberg P.W."/>
            <person name="Gasser R.B."/>
            <person name="Mitreva M."/>
        </authorList>
    </citation>
    <scope>NUCLEOTIDE SEQUENCE [LARGE SCALE GENOMIC DNA]</scope>
    <source>
        <strain evidence="3">HannoverDv2000</strain>
    </source>
</reference>